<sequence length="135" mass="15311">MNRKLERRLVLIGAIWEIFTGTVTMLFYASAIKKQGLSVRETSFGKMEAIQSLFGSMYMFAVTFGMIFITLGFINLYLMNKLDEQKIEVKLPVWFIFVGLVSYLLMDIPGAVLYLSAGILALAKNKSMRKLGQLH</sequence>
<dbReference type="EMBL" id="CP126116">
    <property type="protein sequence ID" value="WHZ56054.1"/>
    <property type="molecule type" value="Genomic_DNA"/>
</dbReference>
<protein>
    <submittedName>
        <fullName evidence="1">Uncharacterized protein</fullName>
    </submittedName>
</protein>
<organism evidence="1 2">
    <name type="scientific">Metabacillus hrfriensis</name>
    <dbReference type="NCBI Taxonomy" id="3048891"/>
    <lineage>
        <taxon>Bacteria</taxon>
        <taxon>Bacillati</taxon>
        <taxon>Bacillota</taxon>
        <taxon>Bacilli</taxon>
        <taxon>Bacillales</taxon>
        <taxon>Bacillaceae</taxon>
        <taxon>Metabacillus</taxon>
    </lineage>
</organism>
<accession>A0ACD4R6G1</accession>
<gene>
    <name evidence="1" type="ORF">QLQ22_15200</name>
</gene>
<keyword evidence="2" id="KW-1185">Reference proteome</keyword>
<dbReference type="Proteomes" id="UP001226091">
    <property type="component" value="Chromosome"/>
</dbReference>
<reference evidence="2" key="1">
    <citation type="journal article" date="2025" name="Aquaculture">
        <title>Assessment of the bioflocculant production and safety properties of Metabacillus hrfriensis sp. nov. based on phenotypic and whole-genome sequencing analysis.</title>
        <authorList>
            <person name="Zhang R."/>
            <person name="Zhao Z."/>
            <person name="Luo L."/>
            <person name="Wang S."/>
            <person name="Guo K."/>
            <person name="Xu W."/>
        </authorList>
    </citation>
    <scope>NUCLEOTIDE SEQUENCE [LARGE SCALE GENOMIC DNA]</scope>
    <source>
        <strain evidence="2">CT-WN-B3</strain>
    </source>
</reference>
<evidence type="ECO:0000313" key="2">
    <source>
        <dbReference type="Proteomes" id="UP001226091"/>
    </source>
</evidence>
<evidence type="ECO:0000313" key="1">
    <source>
        <dbReference type="EMBL" id="WHZ56054.1"/>
    </source>
</evidence>
<name>A0ACD4R6G1_9BACI</name>
<proteinExistence type="predicted"/>